<evidence type="ECO:0000313" key="3">
    <source>
        <dbReference type="Proteomes" id="UP000030848"/>
    </source>
</evidence>
<dbReference type="Proteomes" id="UP000030848">
    <property type="component" value="Unassembled WGS sequence"/>
</dbReference>
<organism evidence="2 3">
    <name type="scientific">Saccharomonospora viridis</name>
    <dbReference type="NCBI Taxonomy" id="1852"/>
    <lineage>
        <taxon>Bacteria</taxon>
        <taxon>Bacillati</taxon>
        <taxon>Actinomycetota</taxon>
        <taxon>Actinomycetes</taxon>
        <taxon>Pseudonocardiales</taxon>
        <taxon>Pseudonocardiaceae</taxon>
        <taxon>Saccharomonospora</taxon>
    </lineage>
</organism>
<protein>
    <submittedName>
        <fullName evidence="2">Uncharacterized protein</fullName>
    </submittedName>
</protein>
<name>A0A837D9T9_9PSEU</name>
<dbReference type="RefSeq" id="WP_015786434.1">
    <property type="nucleotide sequence ID" value="NZ_CALJZO010000019.1"/>
</dbReference>
<evidence type="ECO:0000256" key="1">
    <source>
        <dbReference type="SAM" id="Coils"/>
    </source>
</evidence>
<comment type="caution">
    <text evidence="2">The sequence shown here is derived from an EMBL/GenBank/DDBJ whole genome shotgun (WGS) entry which is preliminary data.</text>
</comment>
<dbReference type="AlphaFoldDB" id="A0A837D9T9"/>
<gene>
    <name evidence="2" type="ORF">MINT15_35630</name>
</gene>
<proteinExistence type="predicted"/>
<dbReference type="Gene3D" id="1.10.287.1060">
    <property type="entry name" value="ESAT-6-like"/>
    <property type="match status" value="1"/>
</dbReference>
<keyword evidence="1" id="KW-0175">Coiled coil</keyword>
<reference evidence="2 3" key="1">
    <citation type="submission" date="2014-10" db="EMBL/GenBank/DDBJ databases">
        <title>Genome sequence of Micropolyspora internatus JCM3315.</title>
        <authorList>
            <person name="Shin S.-K."/>
            <person name="Yi H."/>
        </authorList>
    </citation>
    <scope>NUCLEOTIDE SEQUENCE [LARGE SCALE GENOMIC DNA]</scope>
    <source>
        <strain evidence="2 3">JCM 3315</strain>
    </source>
</reference>
<feature type="coiled-coil region" evidence="1">
    <location>
        <begin position="50"/>
        <end position="77"/>
    </location>
</feature>
<accession>A0A837D9T9</accession>
<dbReference type="OMA" id="YVEQEHQ"/>
<sequence>MAGFDAVPDELQETASKIGETVSGVANMVWRGPSGNYGHPGVQAGWEQFIEQLKAHIEALRDKAEEFGGKLNEAASKYRETEAESSGTLKTFGDVVESYGGAIGRIAGGLAGGAGGAAGRSIGGVLGGAASGTAQE</sequence>
<dbReference type="EMBL" id="JRZE01000006">
    <property type="protein sequence ID" value="KHF43361.1"/>
    <property type="molecule type" value="Genomic_DNA"/>
</dbReference>
<evidence type="ECO:0000313" key="2">
    <source>
        <dbReference type="EMBL" id="KHF43361.1"/>
    </source>
</evidence>